<evidence type="ECO:0000256" key="4">
    <source>
        <dbReference type="ARBA" id="ARBA00022622"/>
    </source>
</evidence>
<evidence type="ECO:0000256" key="14">
    <source>
        <dbReference type="SAM" id="MobiDB-lite"/>
    </source>
</evidence>
<gene>
    <name evidence="17" type="ORF">GSI_00867</name>
</gene>
<proteinExistence type="predicted"/>
<comment type="catalytic activity">
    <reaction evidence="13">
        <text>[(1-&gt;4)-N-acetyl-beta-D-glucosaminyl](n) + n H2O = chitosan + n acetate</text>
        <dbReference type="Rhea" id="RHEA:10464"/>
        <dbReference type="Rhea" id="RHEA-COMP:9593"/>
        <dbReference type="Rhea" id="RHEA-COMP:9597"/>
        <dbReference type="ChEBI" id="CHEBI:15377"/>
        <dbReference type="ChEBI" id="CHEBI:17029"/>
        <dbReference type="ChEBI" id="CHEBI:30089"/>
        <dbReference type="ChEBI" id="CHEBI:57704"/>
        <dbReference type="EC" id="3.5.1.41"/>
    </reaction>
    <physiologicalReaction direction="left-to-right" evidence="13">
        <dbReference type="Rhea" id="RHEA:10465"/>
    </physiologicalReaction>
</comment>
<dbReference type="EMBL" id="AYKW01000001">
    <property type="protein sequence ID" value="PIL37175.1"/>
    <property type="molecule type" value="Genomic_DNA"/>
</dbReference>
<keyword evidence="7" id="KW-0119">Carbohydrate metabolism</keyword>
<keyword evidence="11" id="KW-0624">Polysaccharide degradation</keyword>
<keyword evidence="4" id="KW-0325">Glycoprotein</keyword>
<dbReference type="GO" id="GO:0098552">
    <property type="term" value="C:side of membrane"/>
    <property type="evidence" value="ECO:0007669"/>
    <property type="project" value="UniProtKB-KW"/>
</dbReference>
<dbReference type="InterPro" id="IPR002509">
    <property type="entry name" value="NODB_dom"/>
</dbReference>
<feature type="signal peptide" evidence="15">
    <location>
        <begin position="1"/>
        <end position="20"/>
    </location>
</feature>
<comment type="cofactor">
    <cofactor evidence="1">
        <name>Co(2+)</name>
        <dbReference type="ChEBI" id="CHEBI:48828"/>
    </cofactor>
</comment>
<dbReference type="GO" id="GO:0009272">
    <property type="term" value="P:fungal-type cell wall biogenesis"/>
    <property type="evidence" value="ECO:0007669"/>
    <property type="project" value="UniProtKB-ARBA"/>
</dbReference>
<dbReference type="Proteomes" id="UP000230002">
    <property type="component" value="Unassembled WGS sequence"/>
</dbReference>
<keyword evidence="15" id="KW-0732">Signal</keyword>
<dbReference type="AlphaFoldDB" id="A0A2G8STS8"/>
<comment type="caution">
    <text evidence="17">The sequence shown here is derived from an EMBL/GenBank/DDBJ whole genome shotgun (WGS) entry which is preliminary data.</text>
</comment>
<keyword evidence="10" id="KW-0961">Cell wall biogenesis/degradation</keyword>
<keyword evidence="18" id="KW-1185">Reference proteome</keyword>
<dbReference type="GO" id="GO:0000272">
    <property type="term" value="P:polysaccharide catabolic process"/>
    <property type="evidence" value="ECO:0007669"/>
    <property type="project" value="UniProtKB-KW"/>
</dbReference>
<organism evidence="17 18">
    <name type="scientific">Ganoderma sinense ZZ0214-1</name>
    <dbReference type="NCBI Taxonomy" id="1077348"/>
    <lineage>
        <taxon>Eukaryota</taxon>
        <taxon>Fungi</taxon>
        <taxon>Dikarya</taxon>
        <taxon>Basidiomycota</taxon>
        <taxon>Agaricomycotina</taxon>
        <taxon>Agaricomycetes</taxon>
        <taxon>Polyporales</taxon>
        <taxon>Polyporaceae</taxon>
        <taxon>Ganoderma</taxon>
    </lineage>
</organism>
<dbReference type="PROSITE" id="PS51677">
    <property type="entry name" value="NODB"/>
    <property type="match status" value="1"/>
</dbReference>
<feature type="region of interest" description="Disordered" evidence="14">
    <location>
        <begin position="373"/>
        <end position="412"/>
    </location>
</feature>
<reference evidence="17 18" key="1">
    <citation type="journal article" date="2015" name="Sci. Rep.">
        <title>Chromosome-level genome map provides insights into diverse defense mechanisms in the medicinal fungus Ganoderma sinense.</title>
        <authorList>
            <person name="Zhu Y."/>
            <person name="Xu J."/>
            <person name="Sun C."/>
            <person name="Zhou S."/>
            <person name="Xu H."/>
            <person name="Nelson D.R."/>
            <person name="Qian J."/>
            <person name="Song J."/>
            <person name="Luo H."/>
            <person name="Xiang L."/>
            <person name="Li Y."/>
            <person name="Xu Z."/>
            <person name="Ji A."/>
            <person name="Wang L."/>
            <person name="Lu S."/>
            <person name="Hayward A."/>
            <person name="Sun W."/>
            <person name="Li X."/>
            <person name="Schwartz D.C."/>
            <person name="Wang Y."/>
            <person name="Chen S."/>
        </authorList>
    </citation>
    <scope>NUCLEOTIDE SEQUENCE [LARGE SCALE GENOMIC DNA]</scope>
    <source>
        <strain evidence="17 18">ZZ0214-1</strain>
    </source>
</reference>
<evidence type="ECO:0000256" key="12">
    <source>
        <dbReference type="ARBA" id="ARBA00024056"/>
    </source>
</evidence>
<evidence type="ECO:0000256" key="9">
    <source>
        <dbReference type="ARBA" id="ARBA00023288"/>
    </source>
</evidence>
<evidence type="ECO:0000256" key="8">
    <source>
        <dbReference type="ARBA" id="ARBA00023285"/>
    </source>
</evidence>
<comment type="subcellular location">
    <subcellularLocation>
        <location evidence="2">Cell membrane</location>
        <topology evidence="2">Lipid-anchor</topology>
        <topology evidence="2">GPI-anchor</topology>
    </subcellularLocation>
</comment>
<evidence type="ECO:0000256" key="7">
    <source>
        <dbReference type="ARBA" id="ARBA00023277"/>
    </source>
</evidence>
<name>A0A2G8STS8_9APHY</name>
<dbReference type="GO" id="GO:0006032">
    <property type="term" value="P:chitin catabolic process"/>
    <property type="evidence" value="ECO:0007669"/>
    <property type="project" value="UniProtKB-KW"/>
</dbReference>
<sequence>MPSAVRSLLFLAASFLAASAVPHDSHDHDHAANRALPSRWYHDEDHPVHALFRRGNTDGITYPAIGSNAPLPPEWAAGFPDKVDPTKLPQVWVDAYTKAKNAGKIPANVPVSTQANGGNPTYGNLNPTGAVVCSTTYKCRNNSTDVIWDAPDGVFASSFDDGPLPTSQPLYDFLNENNVISTHFFIGTNILYNPNEFAYCWNTLGGDLAVHTWTHPYMTTLSDLSVLGELAWTMQIIHNSTGGRLPKYWRPPYGDADNRVVAIAKEVLGLTTVIWNQDTEDWSIGEAGGATRAGVNQNLQKWITGPKSPGLVILEHELSNDTVGAFIQAFPLIAQNGWKFDSVARMDGGAVYQNSADANSSLTIGSVGVPVSAPPSSSSVGSSSSSSSQSSSSAGNNAAKTTSAQSAQATGANASTTHNGAVARFLSPVLAGAATFFSVVGTVFVLP</sequence>
<dbReference type="PANTHER" id="PTHR10587">
    <property type="entry name" value="GLYCOSYL TRANSFERASE-RELATED"/>
    <property type="match status" value="1"/>
</dbReference>
<evidence type="ECO:0000256" key="13">
    <source>
        <dbReference type="ARBA" id="ARBA00048494"/>
    </source>
</evidence>
<evidence type="ECO:0000256" key="15">
    <source>
        <dbReference type="SAM" id="SignalP"/>
    </source>
</evidence>
<accession>A0A2G8STS8</accession>
<evidence type="ECO:0000259" key="16">
    <source>
        <dbReference type="PROSITE" id="PS51677"/>
    </source>
</evidence>
<dbReference type="STRING" id="1077348.A0A2G8STS8"/>
<dbReference type="GO" id="GO:0004099">
    <property type="term" value="F:chitin deacetylase activity"/>
    <property type="evidence" value="ECO:0007669"/>
    <property type="project" value="UniProtKB-EC"/>
</dbReference>
<evidence type="ECO:0000313" key="17">
    <source>
        <dbReference type="EMBL" id="PIL37175.1"/>
    </source>
</evidence>
<dbReference type="InterPro" id="IPR050248">
    <property type="entry name" value="Polysacc_deacetylase_ArnD"/>
</dbReference>
<evidence type="ECO:0000256" key="1">
    <source>
        <dbReference type="ARBA" id="ARBA00001941"/>
    </source>
</evidence>
<keyword evidence="5" id="KW-0146">Chitin degradation</keyword>
<feature type="chain" id="PRO_5013876669" description="chitin deacetylase" evidence="15">
    <location>
        <begin position="21"/>
        <end position="447"/>
    </location>
</feature>
<evidence type="ECO:0000256" key="3">
    <source>
        <dbReference type="ARBA" id="ARBA00022475"/>
    </source>
</evidence>
<evidence type="ECO:0000256" key="2">
    <source>
        <dbReference type="ARBA" id="ARBA00004609"/>
    </source>
</evidence>
<protein>
    <recommendedName>
        <fullName evidence="12">chitin deacetylase</fullName>
        <ecNumber evidence="12">3.5.1.41</ecNumber>
    </recommendedName>
</protein>
<keyword evidence="8" id="KW-0170">Cobalt</keyword>
<dbReference type="GO" id="GO:0071555">
    <property type="term" value="P:cell wall organization"/>
    <property type="evidence" value="ECO:0007669"/>
    <property type="project" value="UniProtKB-KW"/>
</dbReference>
<evidence type="ECO:0000313" key="18">
    <source>
        <dbReference type="Proteomes" id="UP000230002"/>
    </source>
</evidence>
<keyword evidence="3" id="KW-1003">Cell membrane</keyword>
<dbReference type="InterPro" id="IPR011330">
    <property type="entry name" value="Glyco_hydro/deAcase_b/a-brl"/>
</dbReference>
<keyword evidence="6" id="KW-0472">Membrane</keyword>
<dbReference type="PANTHER" id="PTHR10587:SF135">
    <property type="entry name" value="CHITIN DEACETYLASE 3"/>
    <property type="match status" value="1"/>
</dbReference>
<evidence type="ECO:0000256" key="5">
    <source>
        <dbReference type="ARBA" id="ARBA00023024"/>
    </source>
</evidence>
<dbReference type="GO" id="GO:0005886">
    <property type="term" value="C:plasma membrane"/>
    <property type="evidence" value="ECO:0007669"/>
    <property type="project" value="UniProtKB-SubCell"/>
</dbReference>
<evidence type="ECO:0000256" key="6">
    <source>
        <dbReference type="ARBA" id="ARBA00023136"/>
    </source>
</evidence>
<dbReference type="SUPFAM" id="SSF88713">
    <property type="entry name" value="Glycoside hydrolase/deacetylase"/>
    <property type="match status" value="1"/>
</dbReference>
<dbReference type="OrthoDB" id="407355at2759"/>
<evidence type="ECO:0000256" key="11">
    <source>
        <dbReference type="ARBA" id="ARBA00023326"/>
    </source>
</evidence>
<keyword evidence="4" id="KW-0336">GPI-anchor</keyword>
<dbReference type="Gene3D" id="3.20.20.370">
    <property type="entry name" value="Glycoside hydrolase/deacetylase"/>
    <property type="match status" value="1"/>
</dbReference>
<dbReference type="EC" id="3.5.1.41" evidence="12"/>
<keyword evidence="9" id="KW-0449">Lipoprotein</keyword>
<dbReference type="Pfam" id="PF01522">
    <property type="entry name" value="Polysacc_deac_1"/>
    <property type="match status" value="1"/>
</dbReference>
<feature type="domain" description="NodB homology" evidence="16">
    <location>
        <begin position="153"/>
        <end position="341"/>
    </location>
</feature>
<evidence type="ECO:0000256" key="10">
    <source>
        <dbReference type="ARBA" id="ARBA00023316"/>
    </source>
</evidence>